<dbReference type="EMBL" id="VFPQ01000001">
    <property type="protein sequence ID" value="TQM74211.1"/>
    <property type="molecule type" value="Genomic_DNA"/>
</dbReference>
<dbReference type="AlphaFoldDB" id="A0A543IUF3"/>
<dbReference type="OrthoDB" id="288554at2"/>
<comment type="caution">
    <text evidence="2">The sequence shown here is derived from an EMBL/GenBank/DDBJ whole genome shotgun (WGS) entry which is preliminary data.</text>
</comment>
<proteinExistence type="predicted"/>
<gene>
    <name evidence="2" type="ORF">FHX40_0876</name>
</gene>
<name>A0A543IUF3_9ACTN</name>
<dbReference type="RefSeq" id="WP_142258413.1">
    <property type="nucleotide sequence ID" value="NZ_BMPV01000006.1"/>
</dbReference>
<keyword evidence="3" id="KW-1185">Reference proteome</keyword>
<sequence>MRHLRVLWHHDHDDEPVEIYSELDDEGYEVRKVEVFRNGRHDHADAGTSTGRTGSAEVPIPGIEEIAELDEFTPMWVTAEEFEAVWRKAIASH</sequence>
<dbReference type="InterPro" id="IPR049248">
    <property type="entry name" value="DUF6881"/>
</dbReference>
<feature type="domain" description="DUF6881" evidence="1">
    <location>
        <begin position="3"/>
        <end position="90"/>
    </location>
</feature>
<organism evidence="2 3">
    <name type="scientific">Thermopolyspora flexuosa</name>
    <dbReference type="NCBI Taxonomy" id="103836"/>
    <lineage>
        <taxon>Bacteria</taxon>
        <taxon>Bacillati</taxon>
        <taxon>Actinomycetota</taxon>
        <taxon>Actinomycetes</taxon>
        <taxon>Streptosporangiales</taxon>
        <taxon>Streptosporangiaceae</taxon>
        <taxon>Thermopolyspora</taxon>
    </lineage>
</organism>
<reference evidence="2 3" key="1">
    <citation type="submission" date="2019-06" db="EMBL/GenBank/DDBJ databases">
        <title>Sequencing the genomes of 1000 actinobacteria strains.</title>
        <authorList>
            <person name="Klenk H.-P."/>
        </authorList>
    </citation>
    <scope>NUCLEOTIDE SEQUENCE [LARGE SCALE GENOMIC DNA]</scope>
    <source>
        <strain evidence="2 3">DSM 43186</strain>
    </source>
</reference>
<dbReference type="Proteomes" id="UP000319213">
    <property type="component" value="Unassembled WGS sequence"/>
</dbReference>
<evidence type="ECO:0000313" key="3">
    <source>
        <dbReference type="Proteomes" id="UP000319213"/>
    </source>
</evidence>
<accession>A0A543IUF3</accession>
<protein>
    <recommendedName>
        <fullName evidence="1">DUF6881 domain-containing protein</fullName>
    </recommendedName>
</protein>
<evidence type="ECO:0000313" key="2">
    <source>
        <dbReference type="EMBL" id="TQM74211.1"/>
    </source>
</evidence>
<evidence type="ECO:0000259" key="1">
    <source>
        <dbReference type="Pfam" id="PF21812"/>
    </source>
</evidence>
<dbReference type="Pfam" id="PF21812">
    <property type="entry name" value="DUF6881"/>
    <property type="match status" value="1"/>
</dbReference>